<accession>A0ABR6YMI0</accession>
<organism evidence="1 2">
    <name type="scientific">Undibacterium griseum</name>
    <dbReference type="NCBI Taxonomy" id="2762295"/>
    <lineage>
        <taxon>Bacteria</taxon>
        <taxon>Pseudomonadati</taxon>
        <taxon>Pseudomonadota</taxon>
        <taxon>Betaproteobacteria</taxon>
        <taxon>Burkholderiales</taxon>
        <taxon>Oxalobacteraceae</taxon>
        <taxon>Undibacterium</taxon>
    </lineage>
</organism>
<evidence type="ECO:0000313" key="2">
    <source>
        <dbReference type="Proteomes" id="UP000613113"/>
    </source>
</evidence>
<gene>
    <name evidence="1" type="ORF">H8K27_08210</name>
</gene>
<name>A0ABR6YMI0_9BURK</name>
<reference evidence="1 2" key="1">
    <citation type="submission" date="2020-08" db="EMBL/GenBank/DDBJ databases">
        <title>Novel species isolated from subtropical streams in China.</title>
        <authorList>
            <person name="Lu H."/>
        </authorList>
    </citation>
    <scope>NUCLEOTIDE SEQUENCE [LARGE SCALE GENOMIC DNA]</scope>
    <source>
        <strain evidence="1 2">FT31W</strain>
    </source>
</reference>
<dbReference type="PANTHER" id="PTHR37463">
    <property type="entry name" value="GSL3115 PROTEIN"/>
    <property type="match status" value="1"/>
</dbReference>
<comment type="caution">
    <text evidence="1">The sequence shown here is derived from an EMBL/GenBank/DDBJ whole genome shotgun (WGS) entry which is preliminary data.</text>
</comment>
<dbReference type="InterPro" id="IPR017136">
    <property type="entry name" value="UCP037205"/>
</dbReference>
<keyword evidence="2" id="KW-1185">Reference proteome</keyword>
<dbReference type="PANTHER" id="PTHR37463:SF1">
    <property type="entry name" value="DUF2256 DOMAIN-CONTAINING PROTEIN"/>
    <property type="match status" value="1"/>
</dbReference>
<dbReference type="PIRSF" id="PIRSF037205">
    <property type="entry name" value="UCP037205"/>
    <property type="match status" value="1"/>
</dbReference>
<protein>
    <submittedName>
        <fullName evidence="1">DUF2256 domain-containing protein</fullName>
    </submittedName>
</protein>
<proteinExistence type="predicted"/>
<dbReference type="EMBL" id="JACOGC010000002">
    <property type="protein sequence ID" value="MBC3885108.1"/>
    <property type="molecule type" value="Genomic_DNA"/>
</dbReference>
<dbReference type="Proteomes" id="UP000613113">
    <property type="component" value="Unassembled WGS sequence"/>
</dbReference>
<evidence type="ECO:0000313" key="1">
    <source>
        <dbReference type="EMBL" id="MBC3885108.1"/>
    </source>
</evidence>
<sequence>MQGKFKGNKSYLPSKPCQACGRTMSWRKKWAQNWGQVKFCSDRCRQQRESSQ</sequence>
<dbReference type="Pfam" id="PF10013">
    <property type="entry name" value="DUF2256"/>
    <property type="match status" value="1"/>
</dbReference>
<dbReference type="RefSeq" id="WP_186862647.1">
    <property type="nucleotide sequence ID" value="NZ_JACOGC010000002.1"/>
</dbReference>